<evidence type="ECO:0000313" key="2">
    <source>
        <dbReference type="Proteomes" id="UP000326396"/>
    </source>
</evidence>
<protein>
    <submittedName>
        <fullName evidence="1">Uncharacterized protein</fullName>
    </submittedName>
</protein>
<organism evidence="1 2">
    <name type="scientific">Mikania micrantha</name>
    <name type="common">bitter vine</name>
    <dbReference type="NCBI Taxonomy" id="192012"/>
    <lineage>
        <taxon>Eukaryota</taxon>
        <taxon>Viridiplantae</taxon>
        <taxon>Streptophyta</taxon>
        <taxon>Embryophyta</taxon>
        <taxon>Tracheophyta</taxon>
        <taxon>Spermatophyta</taxon>
        <taxon>Magnoliopsida</taxon>
        <taxon>eudicotyledons</taxon>
        <taxon>Gunneridae</taxon>
        <taxon>Pentapetalae</taxon>
        <taxon>asterids</taxon>
        <taxon>campanulids</taxon>
        <taxon>Asterales</taxon>
        <taxon>Asteraceae</taxon>
        <taxon>Asteroideae</taxon>
        <taxon>Heliantheae alliance</taxon>
        <taxon>Eupatorieae</taxon>
        <taxon>Mikania</taxon>
    </lineage>
</organism>
<comment type="caution">
    <text evidence="1">The sequence shown here is derived from an EMBL/GenBank/DDBJ whole genome shotgun (WGS) entry which is preliminary data.</text>
</comment>
<sequence>MVVVGYGFREIERDKIQGRTWDEHIGVGEKKWKHFKCACGQAHQGMRITEQCGERIIVVQSGGDGVYSILHQEIRDSVKSEEFGLLSLLETTARYSPAALELTALPTPHQMVHIFHKLFGVVVLSMRKL</sequence>
<evidence type="ECO:0000313" key="1">
    <source>
        <dbReference type="EMBL" id="KAD4983162.1"/>
    </source>
</evidence>
<name>A0A5N6NSG1_9ASTR</name>
<gene>
    <name evidence="1" type="ORF">E3N88_19833</name>
</gene>
<dbReference type="AlphaFoldDB" id="A0A5N6NSG1"/>
<accession>A0A5N6NSG1</accession>
<keyword evidence="2" id="KW-1185">Reference proteome</keyword>
<dbReference type="Proteomes" id="UP000326396">
    <property type="component" value="Linkage Group LG18"/>
</dbReference>
<proteinExistence type="predicted"/>
<dbReference type="EMBL" id="SZYD01000010">
    <property type="protein sequence ID" value="KAD4983162.1"/>
    <property type="molecule type" value="Genomic_DNA"/>
</dbReference>
<reference evidence="1 2" key="1">
    <citation type="submission" date="2019-05" db="EMBL/GenBank/DDBJ databases">
        <title>Mikania micrantha, genome provides insights into the molecular mechanism of rapid growth.</title>
        <authorList>
            <person name="Liu B."/>
        </authorList>
    </citation>
    <scope>NUCLEOTIDE SEQUENCE [LARGE SCALE GENOMIC DNA]</scope>
    <source>
        <strain evidence="1">NLD-2019</strain>
        <tissue evidence="1">Leaf</tissue>
    </source>
</reference>